<dbReference type="AlphaFoldDB" id="A0A1H9DD01"/>
<organism evidence="1 2">
    <name type="scientific">Amphritea atlantica</name>
    <dbReference type="NCBI Taxonomy" id="355243"/>
    <lineage>
        <taxon>Bacteria</taxon>
        <taxon>Pseudomonadati</taxon>
        <taxon>Pseudomonadota</taxon>
        <taxon>Gammaproteobacteria</taxon>
        <taxon>Oceanospirillales</taxon>
        <taxon>Oceanospirillaceae</taxon>
        <taxon>Amphritea</taxon>
    </lineage>
</organism>
<dbReference type="STRING" id="355243.SAMN03080615_00483"/>
<name>A0A1H9DD01_9GAMM</name>
<dbReference type="EMBL" id="FOGB01000001">
    <property type="protein sequence ID" value="SEQ11340.1"/>
    <property type="molecule type" value="Genomic_DNA"/>
</dbReference>
<protein>
    <recommendedName>
        <fullName evidence="3">CobQ/CobB/MinD/ParA nucleotide binding domain-containing protein</fullName>
    </recommendedName>
</protein>
<dbReference type="OrthoDB" id="69313at2"/>
<dbReference type="InterPro" id="IPR027417">
    <property type="entry name" value="P-loop_NTPase"/>
</dbReference>
<evidence type="ECO:0000313" key="1">
    <source>
        <dbReference type="EMBL" id="SEQ11340.1"/>
    </source>
</evidence>
<accession>A0A1H9DD01</accession>
<reference evidence="2" key="1">
    <citation type="submission" date="2016-10" db="EMBL/GenBank/DDBJ databases">
        <authorList>
            <person name="Varghese N."/>
            <person name="Submissions S."/>
        </authorList>
    </citation>
    <scope>NUCLEOTIDE SEQUENCE [LARGE SCALE GENOMIC DNA]</scope>
    <source>
        <strain evidence="2">DSM 18887</strain>
    </source>
</reference>
<keyword evidence="2" id="KW-1185">Reference proteome</keyword>
<dbReference type="SUPFAM" id="SSF52540">
    <property type="entry name" value="P-loop containing nucleoside triphosphate hydrolases"/>
    <property type="match status" value="1"/>
</dbReference>
<dbReference type="Proteomes" id="UP000198749">
    <property type="component" value="Unassembled WGS sequence"/>
</dbReference>
<dbReference type="RefSeq" id="WP_091353407.1">
    <property type="nucleotide sequence ID" value="NZ_AP025284.1"/>
</dbReference>
<evidence type="ECO:0000313" key="2">
    <source>
        <dbReference type="Proteomes" id="UP000198749"/>
    </source>
</evidence>
<gene>
    <name evidence="1" type="ORF">SAMN03080615_00483</name>
</gene>
<dbReference type="Gene3D" id="3.40.50.300">
    <property type="entry name" value="P-loop containing nucleotide triphosphate hydrolases"/>
    <property type="match status" value="1"/>
</dbReference>
<sequence length="234" mass="26829">MSMIHFVGGEKGGVGKSVLSRLLSQYFLDNAMPYIGLDADQSHPTLSRYYQDYTRPINLDHFESIDQIMELALENDCNILIDLPAQSERFLDRWIEENGVIEMCEEMGIKLAYWYAVDSGPDSVKLLDNFLTKYNDQFTVLVAKNQGRGSDFSNIEALPQLQNSDRESMPLYQFYIPALHTSTMQKIEKLGLSFWAAANLKDSEVEHLGIMERQRSKVWVNKVHQTLGVLFSYL</sequence>
<evidence type="ECO:0008006" key="3">
    <source>
        <dbReference type="Google" id="ProtNLM"/>
    </source>
</evidence>
<proteinExistence type="predicted"/>